<name>A0A392MJQ6_9FABA</name>
<dbReference type="Proteomes" id="UP000265520">
    <property type="component" value="Unassembled WGS sequence"/>
</dbReference>
<organism evidence="1 2">
    <name type="scientific">Trifolium medium</name>
    <dbReference type="NCBI Taxonomy" id="97028"/>
    <lineage>
        <taxon>Eukaryota</taxon>
        <taxon>Viridiplantae</taxon>
        <taxon>Streptophyta</taxon>
        <taxon>Embryophyta</taxon>
        <taxon>Tracheophyta</taxon>
        <taxon>Spermatophyta</taxon>
        <taxon>Magnoliopsida</taxon>
        <taxon>eudicotyledons</taxon>
        <taxon>Gunneridae</taxon>
        <taxon>Pentapetalae</taxon>
        <taxon>rosids</taxon>
        <taxon>fabids</taxon>
        <taxon>Fabales</taxon>
        <taxon>Fabaceae</taxon>
        <taxon>Papilionoideae</taxon>
        <taxon>50 kb inversion clade</taxon>
        <taxon>NPAAA clade</taxon>
        <taxon>Hologalegina</taxon>
        <taxon>IRL clade</taxon>
        <taxon>Trifolieae</taxon>
        <taxon>Trifolium</taxon>
    </lineage>
</organism>
<protein>
    <submittedName>
        <fullName evidence="1">Callose synthase 10-like</fullName>
    </submittedName>
</protein>
<accession>A0A392MJQ6</accession>
<dbReference type="EMBL" id="LXQA010010388">
    <property type="protein sequence ID" value="MCH86484.1"/>
    <property type="molecule type" value="Genomic_DNA"/>
</dbReference>
<reference evidence="1 2" key="1">
    <citation type="journal article" date="2018" name="Front. Plant Sci.">
        <title>Red Clover (Trifolium pratense) and Zigzag Clover (T. medium) - A Picture of Genomic Similarities and Differences.</title>
        <authorList>
            <person name="Dluhosova J."/>
            <person name="Istvanek J."/>
            <person name="Nedelnik J."/>
            <person name="Repkova J."/>
        </authorList>
    </citation>
    <scope>NUCLEOTIDE SEQUENCE [LARGE SCALE GENOMIC DNA]</scope>
    <source>
        <strain evidence="2">cv. 10/8</strain>
        <tissue evidence="1">Leaf</tissue>
    </source>
</reference>
<proteinExistence type="predicted"/>
<dbReference type="AlphaFoldDB" id="A0A392MJQ6"/>
<keyword evidence="2" id="KW-1185">Reference proteome</keyword>
<gene>
    <name evidence="1" type="ORF">A2U01_0007341</name>
</gene>
<evidence type="ECO:0000313" key="2">
    <source>
        <dbReference type="Proteomes" id="UP000265520"/>
    </source>
</evidence>
<evidence type="ECO:0000313" key="1">
    <source>
        <dbReference type="EMBL" id="MCH86484.1"/>
    </source>
</evidence>
<sequence length="130" mass="14455">MELRSSEMKKIISTLRALVEVMEALSKDADPSGVGGLITEELRKLKKSSATLSGELTPYNIVPLEAPSLTNPIRIFPEVKGAISSIRYNEQFPRLPPGFKVSGKRDPDMFDLLEFVFGFQLGVDFRSTCF</sequence>
<comment type="caution">
    <text evidence="1">The sequence shown here is derived from an EMBL/GenBank/DDBJ whole genome shotgun (WGS) entry which is preliminary data.</text>
</comment>